<proteinExistence type="predicted"/>
<gene>
    <name evidence="1" type="ORF">EYF80_058718</name>
</gene>
<evidence type="ECO:0000313" key="2">
    <source>
        <dbReference type="Proteomes" id="UP000314294"/>
    </source>
</evidence>
<reference evidence="1 2" key="1">
    <citation type="submission" date="2019-03" db="EMBL/GenBank/DDBJ databases">
        <title>First draft genome of Liparis tanakae, snailfish: a comprehensive survey of snailfish specific genes.</title>
        <authorList>
            <person name="Kim W."/>
            <person name="Song I."/>
            <person name="Jeong J.-H."/>
            <person name="Kim D."/>
            <person name="Kim S."/>
            <person name="Ryu S."/>
            <person name="Song J.Y."/>
            <person name="Lee S.K."/>
        </authorList>
    </citation>
    <scope>NUCLEOTIDE SEQUENCE [LARGE SCALE GENOMIC DNA]</scope>
    <source>
        <tissue evidence="1">Muscle</tissue>
    </source>
</reference>
<evidence type="ECO:0000313" key="1">
    <source>
        <dbReference type="EMBL" id="TNN31128.1"/>
    </source>
</evidence>
<sequence length="85" mass="9643">MLLGRDEGPTGGEGEHGCENLQIYKPQTGVSHFLLMEVESVRCSYENRLEKAVELSRPPRRVWEKQILLGDSELLTDNSVSTQRK</sequence>
<accession>A0A4Z2EQL4</accession>
<keyword evidence="2" id="KW-1185">Reference proteome</keyword>
<organism evidence="1 2">
    <name type="scientific">Liparis tanakae</name>
    <name type="common">Tanaka's snailfish</name>
    <dbReference type="NCBI Taxonomy" id="230148"/>
    <lineage>
        <taxon>Eukaryota</taxon>
        <taxon>Metazoa</taxon>
        <taxon>Chordata</taxon>
        <taxon>Craniata</taxon>
        <taxon>Vertebrata</taxon>
        <taxon>Euteleostomi</taxon>
        <taxon>Actinopterygii</taxon>
        <taxon>Neopterygii</taxon>
        <taxon>Teleostei</taxon>
        <taxon>Neoteleostei</taxon>
        <taxon>Acanthomorphata</taxon>
        <taxon>Eupercaria</taxon>
        <taxon>Perciformes</taxon>
        <taxon>Cottioidei</taxon>
        <taxon>Cottales</taxon>
        <taxon>Liparidae</taxon>
        <taxon>Liparis</taxon>
    </lineage>
</organism>
<dbReference type="AlphaFoldDB" id="A0A4Z2EQL4"/>
<protein>
    <submittedName>
        <fullName evidence="1">Uncharacterized protein</fullName>
    </submittedName>
</protein>
<name>A0A4Z2EQL4_9TELE</name>
<comment type="caution">
    <text evidence="1">The sequence shown here is derived from an EMBL/GenBank/DDBJ whole genome shotgun (WGS) entry which is preliminary data.</text>
</comment>
<dbReference type="Proteomes" id="UP000314294">
    <property type="component" value="Unassembled WGS sequence"/>
</dbReference>
<dbReference type="EMBL" id="SRLO01003777">
    <property type="protein sequence ID" value="TNN31128.1"/>
    <property type="molecule type" value="Genomic_DNA"/>
</dbReference>